<proteinExistence type="inferred from homology"/>
<evidence type="ECO:0000313" key="7">
    <source>
        <dbReference type="Proteomes" id="UP000469185"/>
    </source>
</evidence>
<keyword evidence="7" id="KW-1185">Reference proteome</keyword>
<comment type="caution">
    <text evidence="6">The sequence shown here is derived from an EMBL/GenBank/DDBJ whole genome shotgun (WGS) entry which is preliminary data.</text>
</comment>
<dbReference type="Proteomes" id="UP000469185">
    <property type="component" value="Unassembled WGS sequence"/>
</dbReference>
<organism evidence="6 7">
    <name type="scientific">Phytoactinopolyspora alkaliphila</name>
    <dbReference type="NCBI Taxonomy" id="1783498"/>
    <lineage>
        <taxon>Bacteria</taxon>
        <taxon>Bacillati</taxon>
        <taxon>Actinomycetota</taxon>
        <taxon>Actinomycetes</taxon>
        <taxon>Jiangellales</taxon>
        <taxon>Jiangellaceae</taxon>
        <taxon>Phytoactinopolyspora</taxon>
    </lineage>
</organism>
<evidence type="ECO:0000256" key="4">
    <source>
        <dbReference type="PIRSR" id="PIRSR600514-1"/>
    </source>
</evidence>
<sequence length="615" mass="67346">MTSASRDARTDWESRIGRHTDVRTYRPPALEAPAGLEATPGRGQVTLTWDPVDGAVGYLVQRADAPDGAYRPVEVGEPLVRAVPHPPFTDTTVVPGRPVWYRVSAVGAVDDHEQPACSPVPATPAADGAARCMVAVDAAAALGPVHRPWRPMIGSEHLSQLGYGAGPGGRHIGDEFAEALRMAHEDLGVRAARAHAILHDELGVYREVDGQPVHDFSGIDQIYDQLLEIGLRPIVEIGFMPRDLARDPSKTVFEYDAIISPPRDWERWESLVADLTAHLVDRYGLEEVRTWGFEVWNEANLEVFWAGTPEEYLRLYDVTARAVKGVDAQLPVGGPASAAAGWLDLFLEHASSTGSPVDFLSTHTYGNAPLDLRALAARHGFPGLPLWWTEWGAHASHFNGAHDSVWSAAYLVRGMVSAMGRLDALAYWTVSDHFEELGRAPSLLHGGFGLLSVGNLRKPRWWGLWMLEQLKEERVAADVTGDGAGDMVDAIASRSPDGSVTVVVWNGTADVTKSIGEPLLDRQVELTVTGIPTGRYELRHRRLDERHSNLNGAWAAVSQGRDWPDDEDEWAELRRSDRLQDLEPPATVEAGDDPITMTFEMPMPAVSLIELRPIA</sequence>
<dbReference type="Gene3D" id="2.60.40.10">
    <property type="entry name" value="Immunoglobulins"/>
    <property type="match status" value="1"/>
</dbReference>
<dbReference type="SUPFAM" id="SSF49265">
    <property type="entry name" value="Fibronectin type III"/>
    <property type="match status" value="1"/>
</dbReference>
<dbReference type="InterPro" id="IPR017853">
    <property type="entry name" value="GH"/>
</dbReference>
<protein>
    <submittedName>
        <fullName evidence="6">Xylan 1,4-beta-xylosidase</fullName>
    </submittedName>
</protein>
<dbReference type="InterPro" id="IPR013783">
    <property type="entry name" value="Ig-like_fold"/>
</dbReference>
<feature type="domain" description="Glycosyl hydrolases family 39 N-terminal catalytic" evidence="5">
    <location>
        <begin position="134"/>
        <end position="561"/>
    </location>
</feature>
<reference evidence="6 7" key="1">
    <citation type="submission" date="2020-02" db="EMBL/GenBank/DDBJ databases">
        <authorList>
            <person name="Li X.-J."/>
            <person name="Feng X.-M."/>
        </authorList>
    </citation>
    <scope>NUCLEOTIDE SEQUENCE [LARGE SCALE GENOMIC DNA]</scope>
    <source>
        <strain evidence="6 7">CGMCC 4.7225</strain>
    </source>
</reference>
<keyword evidence="2" id="KW-0378">Hydrolase</keyword>
<name>A0A6N9YRL4_9ACTN</name>
<evidence type="ECO:0000313" key="6">
    <source>
        <dbReference type="EMBL" id="NED97706.1"/>
    </source>
</evidence>
<dbReference type="PRINTS" id="PR00745">
    <property type="entry name" value="GLHYDRLASE39"/>
</dbReference>
<dbReference type="InterPro" id="IPR051923">
    <property type="entry name" value="Glycosyl_Hydrolase_39"/>
</dbReference>
<evidence type="ECO:0000259" key="5">
    <source>
        <dbReference type="Pfam" id="PF01229"/>
    </source>
</evidence>
<dbReference type="EMBL" id="JAAGOB010000013">
    <property type="protein sequence ID" value="NED97706.1"/>
    <property type="molecule type" value="Genomic_DNA"/>
</dbReference>
<dbReference type="AlphaFoldDB" id="A0A6N9YRL4"/>
<evidence type="ECO:0000256" key="1">
    <source>
        <dbReference type="ARBA" id="ARBA00008875"/>
    </source>
</evidence>
<dbReference type="Pfam" id="PF01229">
    <property type="entry name" value="Glyco_hydro_39"/>
    <property type="match status" value="1"/>
</dbReference>
<comment type="similarity">
    <text evidence="1">Belongs to the glycosyl hydrolase 39 family.</text>
</comment>
<feature type="active site" description="Proton donor" evidence="4">
    <location>
        <position position="298"/>
    </location>
</feature>
<dbReference type="Gene3D" id="3.20.20.80">
    <property type="entry name" value="Glycosidases"/>
    <property type="match status" value="1"/>
</dbReference>
<dbReference type="SUPFAM" id="SSF51011">
    <property type="entry name" value="Glycosyl hydrolase domain"/>
    <property type="match status" value="1"/>
</dbReference>
<dbReference type="Gene3D" id="2.60.40.1500">
    <property type="entry name" value="Glycosyl hydrolase domain, family 39"/>
    <property type="match status" value="1"/>
</dbReference>
<keyword evidence="3" id="KW-0326">Glycosidase</keyword>
<dbReference type="PANTHER" id="PTHR12631">
    <property type="entry name" value="ALPHA-L-IDURONIDASE"/>
    <property type="match status" value="1"/>
</dbReference>
<dbReference type="PANTHER" id="PTHR12631:SF10">
    <property type="entry name" value="BETA-XYLOSIDASE-LIKE PROTEIN-RELATED"/>
    <property type="match status" value="1"/>
</dbReference>
<dbReference type="GO" id="GO:0005975">
    <property type="term" value="P:carbohydrate metabolic process"/>
    <property type="evidence" value="ECO:0007669"/>
    <property type="project" value="InterPro"/>
</dbReference>
<dbReference type="InterPro" id="IPR049166">
    <property type="entry name" value="GH39_cat"/>
</dbReference>
<dbReference type="SUPFAM" id="SSF51445">
    <property type="entry name" value="(Trans)glycosidases"/>
    <property type="match status" value="1"/>
</dbReference>
<evidence type="ECO:0000256" key="2">
    <source>
        <dbReference type="ARBA" id="ARBA00022801"/>
    </source>
</evidence>
<dbReference type="GO" id="GO:0004553">
    <property type="term" value="F:hydrolase activity, hydrolyzing O-glycosyl compounds"/>
    <property type="evidence" value="ECO:0007669"/>
    <property type="project" value="InterPro"/>
</dbReference>
<dbReference type="InterPro" id="IPR036116">
    <property type="entry name" value="FN3_sf"/>
</dbReference>
<dbReference type="InterPro" id="IPR000514">
    <property type="entry name" value="Glyco_hydro_39"/>
</dbReference>
<evidence type="ECO:0000256" key="3">
    <source>
        <dbReference type="ARBA" id="ARBA00023295"/>
    </source>
</evidence>
<gene>
    <name evidence="6" type="ORF">G1H11_20615</name>
</gene>
<dbReference type="RefSeq" id="WP_163820487.1">
    <property type="nucleotide sequence ID" value="NZ_JAAGOB010000013.1"/>
</dbReference>
<accession>A0A6N9YRL4</accession>